<proteinExistence type="predicted"/>
<dbReference type="OrthoDB" id="62952at2759"/>
<feature type="region of interest" description="Disordered" evidence="1">
    <location>
        <begin position="71"/>
        <end position="100"/>
    </location>
</feature>
<dbReference type="Proteomes" id="UP000799424">
    <property type="component" value="Unassembled WGS sequence"/>
</dbReference>
<sequence>MPQLPPWWYLCRDMACPCNLNRCLQCEELIMALRRNPQRNCQERLPPSFVAIPYQSNDIPLKETTAIARERQSSAHPSTKRYAIKSRRRRERTLARQLPGAASDKPFPFFELPREIRDQVYASLVIRQPGTKHSIIAAAPLLEHRKKRFAVQANRERENQRRLLAGKRPVQARLVEPEPIVDLNLLQASQQLNFEAKDCLYTHNWFALVLNRLPLTTFETPYGWDLSRITRLQVEVQIKDAAHMNSYVDWTAFFTSFPSLRFLRVIPTFHPRYHDWVLPELSEWSETHYVHKAFFRELLATVPSHLNLELGIQSDTADDLHLQAKPISGTLIKDMYAELGLSRVASIARC</sequence>
<gene>
    <name evidence="2" type="ORF">CC86DRAFT_398956</name>
</gene>
<accession>A0A6A6ZDC8</accession>
<feature type="compositionally biased region" description="Basic residues" evidence="1">
    <location>
        <begin position="78"/>
        <end position="91"/>
    </location>
</feature>
<evidence type="ECO:0000256" key="1">
    <source>
        <dbReference type="SAM" id="MobiDB-lite"/>
    </source>
</evidence>
<protein>
    <submittedName>
        <fullName evidence="2">Uncharacterized protein</fullName>
    </submittedName>
</protein>
<dbReference type="EMBL" id="MU006247">
    <property type="protein sequence ID" value="KAF2819030.1"/>
    <property type="molecule type" value="Genomic_DNA"/>
</dbReference>
<dbReference type="AlphaFoldDB" id="A0A6A6ZDC8"/>
<evidence type="ECO:0000313" key="3">
    <source>
        <dbReference type="Proteomes" id="UP000799424"/>
    </source>
</evidence>
<dbReference type="PANTHER" id="PTHR38790:SF9">
    <property type="entry name" value="F-BOX DOMAIN-CONTAINING PROTEIN"/>
    <property type="match status" value="1"/>
</dbReference>
<keyword evidence="3" id="KW-1185">Reference proteome</keyword>
<name>A0A6A6ZDC8_9PLEO</name>
<evidence type="ECO:0000313" key="2">
    <source>
        <dbReference type="EMBL" id="KAF2819030.1"/>
    </source>
</evidence>
<dbReference type="PANTHER" id="PTHR38790">
    <property type="entry name" value="2EXR DOMAIN-CONTAINING PROTEIN-RELATED"/>
    <property type="match status" value="1"/>
</dbReference>
<reference evidence="2" key="1">
    <citation type="journal article" date="2020" name="Stud. Mycol.">
        <title>101 Dothideomycetes genomes: a test case for predicting lifestyles and emergence of pathogens.</title>
        <authorList>
            <person name="Haridas S."/>
            <person name="Albert R."/>
            <person name="Binder M."/>
            <person name="Bloem J."/>
            <person name="Labutti K."/>
            <person name="Salamov A."/>
            <person name="Andreopoulos B."/>
            <person name="Baker S."/>
            <person name="Barry K."/>
            <person name="Bills G."/>
            <person name="Bluhm B."/>
            <person name="Cannon C."/>
            <person name="Castanera R."/>
            <person name="Culley D."/>
            <person name="Daum C."/>
            <person name="Ezra D."/>
            <person name="Gonzalez J."/>
            <person name="Henrissat B."/>
            <person name="Kuo A."/>
            <person name="Liang C."/>
            <person name="Lipzen A."/>
            <person name="Lutzoni F."/>
            <person name="Magnuson J."/>
            <person name="Mondo S."/>
            <person name="Nolan M."/>
            <person name="Ohm R."/>
            <person name="Pangilinan J."/>
            <person name="Park H.-J."/>
            <person name="Ramirez L."/>
            <person name="Alfaro M."/>
            <person name="Sun H."/>
            <person name="Tritt A."/>
            <person name="Yoshinaga Y."/>
            <person name="Zwiers L.-H."/>
            <person name="Turgeon B."/>
            <person name="Goodwin S."/>
            <person name="Spatafora J."/>
            <person name="Crous P."/>
            <person name="Grigoriev I."/>
        </authorList>
    </citation>
    <scope>NUCLEOTIDE SEQUENCE</scope>
    <source>
        <strain evidence="2">CBS 113818</strain>
    </source>
</reference>
<organism evidence="2 3">
    <name type="scientific">Ophiobolus disseminans</name>
    <dbReference type="NCBI Taxonomy" id="1469910"/>
    <lineage>
        <taxon>Eukaryota</taxon>
        <taxon>Fungi</taxon>
        <taxon>Dikarya</taxon>
        <taxon>Ascomycota</taxon>
        <taxon>Pezizomycotina</taxon>
        <taxon>Dothideomycetes</taxon>
        <taxon>Pleosporomycetidae</taxon>
        <taxon>Pleosporales</taxon>
        <taxon>Pleosporineae</taxon>
        <taxon>Phaeosphaeriaceae</taxon>
        <taxon>Ophiobolus</taxon>
    </lineage>
</organism>